<dbReference type="Pfam" id="PF13279">
    <property type="entry name" value="4HBT_2"/>
    <property type="match status" value="1"/>
</dbReference>
<evidence type="ECO:0000313" key="1">
    <source>
        <dbReference type="EMBL" id="MFD2824565.1"/>
    </source>
</evidence>
<dbReference type="CDD" id="cd00586">
    <property type="entry name" value="4HBT"/>
    <property type="match status" value="1"/>
</dbReference>
<dbReference type="SUPFAM" id="SSF54637">
    <property type="entry name" value="Thioesterase/thiol ester dehydrase-isomerase"/>
    <property type="match status" value="1"/>
</dbReference>
<dbReference type="Proteomes" id="UP001597533">
    <property type="component" value="Unassembled WGS sequence"/>
</dbReference>
<dbReference type="RefSeq" id="WP_183488998.1">
    <property type="nucleotide sequence ID" value="NZ_JBHUOV010000015.1"/>
</dbReference>
<gene>
    <name evidence="1" type="ORF">ACFS5M_12860</name>
</gene>
<dbReference type="EC" id="3.1.2.-" evidence="1"/>
<organism evidence="1 2">
    <name type="scientific">Lacinutrix iliipiscaria</name>
    <dbReference type="NCBI Taxonomy" id="1230532"/>
    <lineage>
        <taxon>Bacteria</taxon>
        <taxon>Pseudomonadati</taxon>
        <taxon>Bacteroidota</taxon>
        <taxon>Flavobacteriia</taxon>
        <taxon>Flavobacteriales</taxon>
        <taxon>Flavobacteriaceae</taxon>
        <taxon>Lacinutrix</taxon>
    </lineage>
</organism>
<name>A0ABW5WQM8_9FLAO</name>
<keyword evidence="2" id="KW-1185">Reference proteome</keyword>
<reference evidence="2" key="1">
    <citation type="journal article" date="2019" name="Int. J. Syst. Evol. Microbiol.">
        <title>The Global Catalogue of Microorganisms (GCM) 10K type strain sequencing project: providing services to taxonomists for standard genome sequencing and annotation.</title>
        <authorList>
            <consortium name="The Broad Institute Genomics Platform"/>
            <consortium name="The Broad Institute Genome Sequencing Center for Infectious Disease"/>
            <person name="Wu L."/>
            <person name="Ma J."/>
        </authorList>
    </citation>
    <scope>NUCLEOTIDE SEQUENCE [LARGE SCALE GENOMIC DNA]</scope>
    <source>
        <strain evidence="2">KCTC 32141</strain>
    </source>
</reference>
<proteinExistence type="predicted"/>
<protein>
    <submittedName>
        <fullName evidence="1">Acyl-CoA thioesterase</fullName>
        <ecNumber evidence="1">3.1.2.-</ecNumber>
    </submittedName>
</protein>
<dbReference type="GO" id="GO:0016787">
    <property type="term" value="F:hydrolase activity"/>
    <property type="evidence" value="ECO:0007669"/>
    <property type="project" value="UniProtKB-KW"/>
</dbReference>
<comment type="caution">
    <text evidence="1">The sequence shown here is derived from an EMBL/GenBank/DDBJ whole genome shotgun (WGS) entry which is preliminary data.</text>
</comment>
<dbReference type="EMBL" id="JBHUOV010000015">
    <property type="protein sequence ID" value="MFD2824565.1"/>
    <property type="molecule type" value="Genomic_DNA"/>
</dbReference>
<sequence>MDYKKPFQHTVIVSHDDLDDLNHVNNIRYLKWIEDIARAHWKQIASEEIYNSYYWIVRQHLVDYKASAHLHDEVIITTKFLNCNGARAKSIIEMHNNSTGKLLLQAETVWCLMAVQTKRPTRVTEEIDKILV</sequence>
<keyword evidence="1" id="KW-0378">Hydrolase</keyword>
<evidence type="ECO:0000313" key="2">
    <source>
        <dbReference type="Proteomes" id="UP001597533"/>
    </source>
</evidence>
<dbReference type="Gene3D" id="3.10.129.10">
    <property type="entry name" value="Hotdog Thioesterase"/>
    <property type="match status" value="1"/>
</dbReference>
<accession>A0ABW5WQM8</accession>
<dbReference type="InterPro" id="IPR029069">
    <property type="entry name" value="HotDog_dom_sf"/>
</dbReference>